<evidence type="ECO:0000256" key="1">
    <source>
        <dbReference type="ARBA" id="ARBA00005228"/>
    </source>
</evidence>
<dbReference type="PANTHER" id="PTHR42881">
    <property type="entry name" value="PROLYL ENDOPEPTIDASE"/>
    <property type="match status" value="1"/>
</dbReference>
<gene>
    <name evidence="8" type="ORF">MICPUN_98042</name>
</gene>
<dbReference type="SUPFAM" id="SSF53474">
    <property type="entry name" value="alpha/beta-Hydrolases"/>
    <property type="match status" value="1"/>
</dbReference>
<dbReference type="PANTHER" id="PTHR42881:SF13">
    <property type="entry name" value="PROLYL ENDOPEPTIDASE"/>
    <property type="match status" value="1"/>
</dbReference>
<protein>
    <recommendedName>
        <fullName evidence="5">Prolyl endopeptidase</fullName>
        <ecNumber evidence="5">3.4.21.-</ecNumber>
    </recommendedName>
</protein>
<dbReference type="RefSeq" id="XP_002505163.1">
    <property type="nucleotide sequence ID" value="XM_002505117.1"/>
</dbReference>
<dbReference type="SUPFAM" id="SSF50993">
    <property type="entry name" value="Peptidase/esterase 'gauge' domain"/>
    <property type="match status" value="1"/>
</dbReference>
<evidence type="ECO:0000256" key="5">
    <source>
        <dbReference type="RuleBase" id="RU368024"/>
    </source>
</evidence>
<accession>C1EDT5</accession>
<dbReference type="KEGG" id="mis:MICPUN_98042"/>
<dbReference type="GO" id="GO:0004252">
    <property type="term" value="F:serine-type endopeptidase activity"/>
    <property type="evidence" value="ECO:0007669"/>
    <property type="project" value="UniProtKB-UniRule"/>
</dbReference>
<dbReference type="Pfam" id="PF02897">
    <property type="entry name" value="Peptidase_S9_N"/>
    <property type="match status" value="1"/>
</dbReference>
<evidence type="ECO:0000313" key="8">
    <source>
        <dbReference type="EMBL" id="ACO66421.1"/>
    </source>
</evidence>
<dbReference type="EC" id="3.4.21.-" evidence="5"/>
<reference evidence="8 9" key="1">
    <citation type="journal article" date="2009" name="Science">
        <title>Green evolution and dynamic adaptations revealed by genomes of the marine picoeukaryotes Micromonas.</title>
        <authorList>
            <person name="Worden A.Z."/>
            <person name="Lee J.H."/>
            <person name="Mock T."/>
            <person name="Rouze P."/>
            <person name="Simmons M.P."/>
            <person name="Aerts A.L."/>
            <person name="Allen A.E."/>
            <person name="Cuvelier M.L."/>
            <person name="Derelle E."/>
            <person name="Everett M.V."/>
            <person name="Foulon E."/>
            <person name="Grimwood J."/>
            <person name="Gundlach H."/>
            <person name="Henrissat B."/>
            <person name="Napoli C."/>
            <person name="McDonald S.M."/>
            <person name="Parker M.S."/>
            <person name="Rombauts S."/>
            <person name="Salamov A."/>
            <person name="Von Dassow P."/>
            <person name="Badger J.H."/>
            <person name="Coutinho P.M."/>
            <person name="Demir E."/>
            <person name="Dubchak I."/>
            <person name="Gentemann C."/>
            <person name="Eikrem W."/>
            <person name="Gready J.E."/>
            <person name="John U."/>
            <person name="Lanier W."/>
            <person name="Lindquist E.A."/>
            <person name="Lucas S."/>
            <person name="Mayer K.F."/>
            <person name="Moreau H."/>
            <person name="Not F."/>
            <person name="Otillar R."/>
            <person name="Panaud O."/>
            <person name="Pangilinan J."/>
            <person name="Paulsen I."/>
            <person name="Piegu B."/>
            <person name="Poliakov A."/>
            <person name="Robbens S."/>
            <person name="Schmutz J."/>
            <person name="Toulza E."/>
            <person name="Wyss T."/>
            <person name="Zelensky A."/>
            <person name="Zhou K."/>
            <person name="Armbrust E.V."/>
            <person name="Bhattacharya D."/>
            <person name="Goodenough U.W."/>
            <person name="Van de Peer Y."/>
            <person name="Grigoriev I.V."/>
        </authorList>
    </citation>
    <scope>NUCLEOTIDE SEQUENCE [LARGE SCALE GENOMIC DNA]</scope>
    <source>
        <strain evidence="9">RCC299 / NOUM17</strain>
    </source>
</reference>
<dbReference type="OrthoDB" id="496288at2759"/>
<dbReference type="Proteomes" id="UP000002009">
    <property type="component" value="Chromosome 11"/>
</dbReference>
<dbReference type="AlphaFoldDB" id="C1EDT5"/>
<dbReference type="STRING" id="296587.C1EDT5"/>
<keyword evidence="3 5" id="KW-0378">Hydrolase</keyword>
<evidence type="ECO:0000313" key="9">
    <source>
        <dbReference type="Proteomes" id="UP000002009"/>
    </source>
</evidence>
<dbReference type="Gene3D" id="2.130.10.120">
    <property type="entry name" value="Prolyl oligopeptidase, N-terminal domain"/>
    <property type="match status" value="1"/>
</dbReference>
<feature type="domain" description="Peptidase S9 prolyl oligopeptidase catalytic" evidence="6">
    <location>
        <begin position="479"/>
        <end position="694"/>
    </location>
</feature>
<evidence type="ECO:0000259" key="6">
    <source>
        <dbReference type="Pfam" id="PF00326"/>
    </source>
</evidence>
<dbReference type="GO" id="GO:0070012">
    <property type="term" value="F:oligopeptidase activity"/>
    <property type="evidence" value="ECO:0007669"/>
    <property type="project" value="TreeGrafter"/>
</dbReference>
<sequence length="697" mass="76682">MSTSDAPDDVFLEDLRGERSMEWVKAENERALAAIAGPTGKPEDDPMFAKLRAIYDDKRKIPNVRLRGDFVYNFWQDEHHVKGIWRRTTMDDFKTPEPTWETVLDVDALAAAEGKSWVWKGPQFLDYGPGDDADRVDRCVVNLSDGGTDACTVREFDVVAKAFVDGPNAFVLPPGKNSFCWVDRDCAWIGHDFGAGTMSPSGYPLTVREWRRGQPLTDAVEIWRGEPTDVVASGSAYWDKGHRYKVWYRAKTFYDTVRFVPHPDRPTEMVHVDIPTDFSFATFADHVVIHCKSEWHVGGGKGGDGGTKFVAGSVVAHPANDFFRGERSDFTVLYSPADDRCAYEGSSETKDYLMVHALEHMVTRVYSFGAAGVDSERSNELFVTTEGFLDPTTLSTATAPDLDVSTPLKTNTAWFDASGMSVELREATSDDGTKVPYFLVRGQANGGSNPKPAPTVLYGYGGFEISMSPGYSATVGESFLTKGVCYAMACIRGGGEFGAQWHRAAKKEKRWRAYEDFAAVAKDLVATGVTTHATLGCMGGSNGGLLTGAMMTHYPHLFGAVVSQCPLLDMERYVLLTSGPSWIDEYGDPSIPEERDALLGFSPYHNLEKSVHVAESAKRGEHIPATLFTTSTADDRVHPSHARRVVHKMRALGIGDKVLYHEMTEGGHAGAADNVARAKVKTIENRFLVNALKKNEA</sequence>
<dbReference type="InterPro" id="IPR023302">
    <property type="entry name" value="Pept_S9A_N"/>
</dbReference>
<dbReference type="GO" id="GO:0006508">
    <property type="term" value="P:proteolysis"/>
    <property type="evidence" value="ECO:0007669"/>
    <property type="project" value="UniProtKB-KW"/>
</dbReference>
<evidence type="ECO:0000256" key="3">
    <source>
        <dbReference type="ARBA" id="ARBA00022801"/>
    </source>
</evidence>
<dbReference type="PRINTS" id="PR00862">
    <property type="entry name" value="PROLIGOPTASE"/>
</dbReference>
<dbReference type="Pfam" id="PF00326">
    <property type="entry name" value="Peptidase_S9"/>
    <property type="match status" value="1"/>
</dbReference>
<dbReference type="InterPro" id="IPR002470">
    <property type="entry name" value="Peptidase_S9A"/>
</dbReference>
<dbReference type="OMA" id="NAVVCQV"/>
<dbReference type="InterPro" id="IPR001375">
    <property type="entry name" value="Peptidase_S9_cat"/>
</dbReference>
<dbReference type="eggNOG" id="KOG2237">
    <property type="taxonomic scope" value="Eukaryota"/>
</dbReference>
<name>C1EDT5_MICCC</name>
<evidence type="ECO:0000259" key="7">
    <source>
        <dbReference type="Pfam" id="PF02897"/>
    </source>
</evidence>
<feature type="domain" description="Peptidase S9A N-terminal" evidence="7">
    <location>
        <begin position="11"/>
        <end position="161"/>
    </location>
</feature>
<evidence type="ECO:0000256" key="2">
    <source>
        <dbReference type="ARBA" id="ARBA00022670"/>
    </source>
</evidence>
<dbReference type="InterPro" id="IPR029058">
    <property type="entry name" value="AB_hydrolase_fold"/>
</dbReference>
<proteinExistence type="inferred from homology"/>
<dbReference type="Gene3D" id="3.40.50.1820">
    <property type="entry name" value="alpha/beta hydrolase"/>
    <property type="match status" value="1"/>
</dbReference>
<dbReference type="GO" id="GO:0005829">
    <property type="term" value="C:cytosol"/>
    <property type="evidence" value="ECO:0007669"/>
    <property type="project" value="TreeGrafter"/>
</dbReference>
<evidence type="ECO:0000256" key="4">
    <source>
        <dbReference type="ARBA" id="ARBA00022825"/>
    </source>
</evidence>
<organism evidence="8 9">
    <name type="scientific">Micromonas commoda (strain RCC299 / NOUM17 / CCMP2709)</name>
    <name type="common">Picoplanktonic green alga</name>
    <dbReference type="NCBI Taxonomy" id="296587"/>
    <lineage>
        <taxon>Eukaryota</taxon>
        <taxon>Viridiplantae</taxon>
        <taxon>Chlorophyta</taxon>
        <taxon>Mamiellophyceae</taxon>
        <taxon>Mamiellales</taxon>
        <taxon>Mamiellaceae</taxon>
        <taxon>Micromonas</taxon>
    </lineage>
</organism>
<dbReference type="GeneID" id="8247276"/>
<dbReference type="InParanoid" id="C1EDT5"/>
<comment type="similarity">
    <text evidence="1 5">Belongs to the peptidase S9A family.</text>
</comment>
<keyword evidence="9" id="KW-1185">Reference proteome</keyword>
<dbReference type="InterPro" id="IPR051167">
    <property type="entry name" value="Prolyl_oligopep/macrocyclase"/>
</dbReference>
<keyword evidence="2 5" id="KW-0645">Protease</keyword>
<dbReference type="EMBL" id="CP001330">
    <property type="protein sequence ID" value="ACO66421.1"/>
    <property type="molecule type" value="Genomic_DNA"/>
</dbReference>
<keyword evidence="4 5" id="KW-0720">Serine protease</keyword>